<dbReference type="PANTHER" id="PTHR36172">
    <property type="match status" value="1"/>
</dbReference>
<evidence type="ECO:0000256" key="2">
    <source>
        <dbReference type="ARBA" id="ARBA00023125"/>
    </source>
</evidence>
<dbReference type="PANTHER" id="PTHR36172:SF1">
    <property type="entry name" value="RESOLVASE-RELATED"/>
    <property type="match status" value="1"/>
</dbReference>
<dbReference type="InterPro" id="IPR006118">
    <property type="entry name" value="Recombinase_CS"/>
</dbReference>
<dbReference type="SUPFAM" id="SSF53041">
    <property type="entry name" value="Resolvase-like"/>
    <property type="match status" value="1"/>
</dbReference>
<keyword evidence="2" id="KW-0238">DNA-binding</keyword>
<evidence type="ECO:0000256" key="1">
    <source>
        <dbReference type="ARBA" id="ARBA00022908"/>
    </source>
</evidence>
<dbReference type="CDD" id="cd03769">
    <property type="entry name" value="SR_IS607_transposase_like"/>
    <property type="match status" value="1"/>
</dbReference>
<proteinExistence type="predicted"/>
<keyword evidence="1" id="KW-0229">DNA integration</keyword>
<evidence type="ECO:0000256" key="3">
    <source>
        <dbReference type="ARBA" id="ARBA00023172"/>
    </source>
</evidence>
<accession>A0A383C931</accession>
<evidence type="ECO:0000259" key="4">
    <source>
        <dbReference type="PROSITE" id="PS51736"/>
    </source>
</evidence>
<dbReference type="GO" id="GO:0003677">
    <property type="term" value="F:DNA binding"/>
    <property type="evidence" value="ECO:0007669"/>
    <property type="project" value="UniProtKB-KW"/>
</dbReference>
<dbReference type="Pfam" id="PF00239">
    <property type="entry name" value="Resolvase"/>
    <property type="match status" value="1"/>
</dbReference>
<keyword evidence="3" id="KW-0233">DNA recombination</keyword>
<dbReference type="GO" id="GO:0015074">
    <property type="term" value="P:DNA integration"/>
    <property type="evidence" value="ECO:0007669"/>
    <property type="project" value="UniProtKB-KW"/>
</dbReference>
<dbReference type="GO" id="GO:0000150">
    <property type="term" value="F:DNA strand exchange activity"/>
    <property type="evidence" value="ECO:0007669"/>
    <property type="project" value="InterPro"/>
</dbReference>
<dbReference type="SMART" id="SM00857">
    <property type="entry name" value="Resolvase"/>
    <property type="match status" value="1"/>
</dbReference>
<dbReference type="InterPro" id="IPR041718">
    <property type="entry name" value="IS607_transposase-like"/>
</dbReference>
<dbReference type="NCBIfam" id="NF033518">
    <property type="entry name" value="transpos_IS607"/>
    <property type="match status" value="1"/>
</dbReference>
<name>A0A383C931_9ZZZZ</name>
<reference evidence="5" key="1">
    <citation type="submission" date="2018-05" db="EMBL/GenBank/DDBJ databases">
        <authorList>
            <person name="Lanie J.A."/>
            <person name="Ng W.-L."/>
            <person name="Kazmierczak K.M."/>
            <person name="Andrzejewski T.M."/>
            <person name="Davidsen T.M."/>
            <person name="Wayne K.J."/>
            <person name="Tettelin H."/>
            <person name="Glass J.I."/>
            <person name="Rusch D."/>
            <person name="Podicherti R."/>
            <person name="Tsui H.-C.T."/>
            <person name="Winkler M.E."/>
        </authorList>
    </citation>
    <scope>NUCLEOTIDE SEQUENCE</scope>
</reference>
<evidence type="ECO:0000313" key="5">
    <source>
        <dbReference type="EMBL" id="SVE28550.1"/>
    </source>
</evidence>
<gene>
    <name evidence="5" type="ORF">METZ01_LOCUS481404</name>
</gene>
<dbReference type="AlphaFoldDB" id="A0A383C931"/>
<dbReference type="InterPro" id="IPR048046">
    <property type="entry name" value="Transpos_IS607"/>
</dbReference>
<feature type="domain" description="Resolvase/invertase-type recombinase catalytic" evidence="4">
    <location>
        <begin position="40"/>
        <end position="181"/>
    </location>
</feature>
<dbReference type="InterPro" id="IPR051491">
    <property type="entry name" value="Recombinase/Transposase-rel"/>
</dbReference>
<dbReference type="PROSITE" id="PS00397">
    <property type="entry name" value="RECOMBINASES_1"/>
    <property type="match status" value="1"/>
</dbReference>
<feature type="non-terminal residue" evidence="5">
    <location>
        <position position="1"/>
    </location>
</feature>
<organism evidence="5">
    <name type="scientific">marine metagenome</name>
    <dbReference type="NCBI Taxonomy" id="408172"/>
    <lineage>
        <taxon>unclassified sequences</taxon>
        <taxon>metagenomes</taxon>
        <taxon>ecological metagenomes</taxon>
    </lineage>
</organism>
<dbReference type="Gene3D" id="3.40.50.1390">
    <property type="entry name" value="Resolvase, N-terminal catalytic domain"/>
    <property type="match status" value="1"/>
</dbReference>
<dbReference type="EMBL" id="UINC01206768">
    <property type="protein sequence ID" value="SVE28550.1"/>
    <property type="molecule type" value="Genomic_DNA"/>
</dbReference>
<dbReference type="InterPro" id="IPR006119">
    <property type="entry name" value="Resolv_N"/>
</dbReference>
<protein>
    <recommendedName>
        <fullName evidence="4">Resolvase/invertase-type recombinase catalytic domain-containing protein</fullName>
    </recommendedName>
</protein>
<dbReference type="Gene3D" id="1.10.287.2170">
    <property type="match status" value="1"/>
</dbReference>
<dbReference type="InterPro" id="IPR036162">
    <property type="entry name" value="Resolvase-like_N_sf"/>
</dbReference>
<dbReference type="PROSITE" id="PS51736">
    <property type="entry name" value="RECOMBINASES_3"/>
    <property type="match status" value="1"/>
</dbReference>
<dbReference type="FunFam" id="3.40.50.1390:FF:000002">
    <property type="entry name" value="ORF1 in transposon ISC1904"/>
    <property type="match status" value="1"/>
</dbReference>
<sequence>DNQGLFLPCIKTCGGHRRYGMSKLGGYFKEDNQDEDEDKMTIGYCRVSSHDQKDDLERQIKRVEKYCHKFGHPVEIIRDLGSGPNFKKRGLQRLIQLILKRKISKLVLTDRDRLLRFGSELILALCKFFSVEVFVMEEKKSKSNEEELAQDVLEILTVFSARLYGKRSSQNRKLKSQILAS</sequence>